<gene>
    <name evidence="3" type="ORF">CmeUKMEL1_13580</name>
</gene>
<evidence type="ECO:0000313" key="3">
    <source>
        <dbReference type="EMBL" id="POM84675.1"/>
    </source>
</evidence>
<feature type="region of interest" description="Disordered" evidence="1">
    <location>
        <begin position="1"/>
        <end position="49"/>
    </location>
</feature>
<dbReference type="Gene3D" id="2.40.50.40">
    <property type="match status" value="1"/>
</dbReference>
<dbReference type="InterPro" id="IPR016197">
    <property type="entry name" value="Chromo-like_dom_sf"/>
</dbReference>
<feature type="region of interest" description="Disordered" evidence="1">
    <location>
        <begin position="868"/>
        <end position="981"/>
    </location>
</feature>
<dbReference type="Proteomes" id="UP000236928">
    <property type="component" value="Unassembled WGS sequence"/>
</dbReference>
<feature type="compositionally biased region" description="Polar residues" evidence="1">
    <location>
        <begin position="31"/>
        <end position="46"/>
    </location>
</feature>
<dbReference type="VEuPathDB" id="CryptoDB:CmeUKMEL1_13580"/>
<feature type="compositionally biased region" description="Polar residues" evidence="1">
    <location>
        <begin position="879"/>
        <end position="889"/>
    </location>
</feature>
<feature type="domain" description="Chromo" evidence="2">
    <location>
        <begin position="1003"/>
        <end position="1065"/>
    </location>
</feature>
<accession>A0A2P4Z3M1</accession>
<sequence length="1076" mass="120327">MTIVSGDLSEGTGSAGTQKGRKGKSRRNSNQERQAGNSESEGSSMNDIPVEKNGVISVCDIELLAEEDKAVPDSKLASYNIEEEYIGFGVGLSAGFDRYSQSNGFNSGGVNMGVRLCYSSLWRKLPQQIPVRELAMSRYHIAVLLNNGHVYVSLNDMNESLHGNLENYQKIPGILVSSQQERPESGNEQRNSINSSNTLLLESSIVQGSWLSIKELDDKNIRGLRITSLAVDAANFDYKFGIKSFVLACLANDGRVWIVEHSSSIQGGFNNVRCIDLTQLNPKNHDGSQSERQTDSEFCRTVDVTLSEMIPMYKKDFEKGGRAEEYNEYQDIVFDDFPSFPYKYGMAITSLLVDGQSNSIILIKSSEINKNDKIVVLDLPVICRKVFCGSNSDFGLILLQNGMLWNWDRRQAHAEESEQSCDLEPKISIRELNNQDEECFSRKISLKVLKGSLLGRKVIDFSSLNGEFIALTQDGFIHEWNDPDRMSLLKRPLIQNPVIFAPKSHHMMVKKALSNSRFWSIDSIISKYPQSYASQELPVENEGEKGDTSSNTLKEMIDREIGEMYNQNNRIIGAWLLEGITLILYKNGVLKALHNYLGRDGYDTKVGFTSEEDELCWNKYNSSVNSCILLSSRLGRCIPANPIALVGLLSNFGQFRSLPDRQKQLIIQRSLVKLSLREKPVYRILACYNSIVFGVLRPNAKWRPGRGSSSKSQAIKRICRSDPSSQEHYKPLNDEEMNLSATVNLNNIKEIIKTQENKEEPTPPENSAFKNVLDIVKPTTIQELPTIHIPSDDNTQTIATNEVGTNDQSQVPNKRRGASKNRNSSSRKSSSSSKAIAASAQVPEDTALLGSSPTTDSAIISISNTTTNASNNLSSAINESPTLSQNDIDSNTESKKTSSNSCKQTKDAIPEHKNDSESNCLPSSIPPNSNKRSSLSSQKGSNITASKSQVNTRTRKRERRSSTKTEDKENENNLNNLDDKNPIYAEKDEDYSWESKKLSLVEYEVEQILSIREKPLTKQKEYLVKWKVPRQPVQPTWEPEENLNGCEELLKEFLKSIKTSRSGRILLPCTSINKIA</sequence>
<evidence type="ECO:0000256" key="1">
    <source>
        <dbReference type="SAM" id="MobiDB-lite"/>
    </source>
</evidence>
<reference evidence="3 4" key="1">
    <citation type="submission" date="2014-04" db="EMBL/GenBank/DDBJ databases">
        <title>Comparative Genomics of Cryptosporidium Species.</title>
        <authorList>
            <person name="Silva J.C."/>
            <person name="Su Q."/>
            <person name="Chalmers R."/>
            <person name="Chibucos M.C."/>
            <person name="Elwin K."/>
            <person name="Godinez A."/>
            <person name="Guo F."/>
            <person name="Huynh K."/>
            <person name="Orvis J."/>
            <person name="Ott S."/>
            <person name="Sadzewicz L."/>
            <person name="Sengamalay N."/>
            <person name="Shetty A."/>
            <person name="Sun M."/>
            <person name="Tallon L."/>
            <person name="Xiao L."/>
            <person name="Zhang H."/>
            <person name="Fraser C.M."/>
            <person name="Zhu G."/>
            <person name="Kissinger J."/>
            <person name="Widmer G."/>
        </authorList>
    </citation>
    <scope>NUCLEOTIDE SEQUENCE [LARGE SCALE GENOMIC DNA]</scope>
    <source>
        <strain evidence="3 4">UKMEL1</strain>
    </source>
</reference>
<feature type="region of interest" description="Disordered" evidence="1">
    <location>
        <begin position="703"/>
        <end position="730"/>
    </location>
</feature>
<feature type="compositionally biased region" description="Basic and acidic residues" evidence="1">
    <location>
        <begin position="904"/>
        <end position="916"/>
    </location>
</feature>
<dbReference type="PROSITE" id="PS50013">
    <property type="entry name" value="CHROMO_2"/>
    <property type="match status" value="1"/>
</dbReference>
<feature type="compositionally biased region" description="Low complexity" evidence="1">
    <location>
        <begin position="868"/>
        <end position="878"/>
    </location>
</feature>
<feature type="compositionally biased region" description="Basic and acidic residues" evidence="1">
    <location>
        <begin position="960"/>
        <end position="981"/>
    </location>
</feature>
<dbReference type="SMART" id="SM00298">
    <property type="entry name" value="CHROMO"/>
    <property type="match status" value="1"/>
</dbReference>
<proteinExistence type="predicted"/>
<feature type="region of interest" description="Disordered" evidence="1">
    <location>
        <begin position="787"/>
        <end position="853"/>
    </location>
</feature>
<dbReference type="InterPro" id="IPR009091">
    <property type="entry name" value="RCC1/BLIP-II"/>
</dbReference>
<evidence type="ECO:0000313" key="4">
    <source>
        <dbReference type="Proteomes" id="UP000236928"/>
    </source>
</evidence>
<dbReference type="InterPro" id="IPR000953">
    <property type="entry name" value="Chromo/chromo_shadow_dom"/>
</dbReference>
<feature type="compositionally biased region" description="Polar residues" evidence="1">
    <location>
        <begin position="917"/>
        <end position="951"/>
    </location>
</feature>
<dbReference type="SUPFAM" id="SSF50985">
    <property type="entry name" value="RCC1/BLIP-II"/>
    <property type="match status" value="1"/>
</dbReference>
<dbReference type="InterPro" id="IPR023780">
    <property type="entry name" value="Chromo_domain"/>
</dbReference>
<dbReference type="OrthoDB" id="340605at2759"/>
<feature type="compositionally biased region" description="Low complexity" evidence="1">
    <location>
        <begin position="820"/>
        <end position="840"/>
    </location>
</feature>
<organism evidence="3 4">
    <name type="scientific">Cryptosporidium meleagridis</name>
    <dbReference type="NCBI Taxonomy" id="93969"/>
    <lineage>
        <taxon>Eukaryota</taxon>
        <taxon>Sar</taxon>
        <taxon>Alveolata</taxon>
        <taxon>Apicomplexa</taxon>
        <taxon>Conoidasida</taxon>
        <taxon>Coccidia</taxon>
        <taxon>Eucoccidiorida</taxon>
        <taxon>Eimeriorina</taxon>
        <taxon>Cryptosporidiidae</taxon>
        <taxon>Cryptosporidium</taxon>
    </lineage>
</organism>
<feature type="compositionally biased region" description="Polar residues" evidence="1">
    <location>
        <begin position="792"/>
        <end position="812"/>
    </location>
</feature>
<evidence type="ECO:0000259" key="2">
    <source>
        <dbReference type="PROSITE" id="PS50013"/>
    </source>
</evidence>
<dbReference type="EMBL" id="JIBK01000047">
    <property type="protein sequence ID" value="POM84675.1"/>
    <property type="molecule type" value="Genomic_DNA"/>
</dbReference>
<dbReference type="SUPFAM" id="SSF54160">
    <property type="entry name" value="Chromo domain-like"/>
    <property type="match status" value="1"/>
</dbReference>
<keyword evidence="4" id="KW-1185">Reference proteome</keyword>
<name>A0A2P4Z3M1_9CRYT</name>
<comment type="caution">
    <text evidence="3">The sequence shown here is derived from an EMBL/GenBank/DDBJ whole genome shotgun (WGS) entry which is preliminary data.</text>
</comment>
<dbReference type="AlphaFoldDB" id="A0A2P4Z3M1"/>
<protein>
    <submittedName>
        <fullName evidence="3">Chromo (CHRromatin Organization MOdifier) domain protein</fullName>
    </submittedName>
</protein>
<dbReference type="Pfam" id="PF00385">
    <property type="entry name" value="Chromo"/>
    <property type="match status" value="1"/>
</dbReference>
<dbReference type="CDD" id="cd00024">
    <property type="entry name" value="CD_CSD"/>
    <property type="match status" value="1"/>
</dbReference>